<dbReference type="InterPro" id="IPR019826">
    <property type="entry name" value="Carboxylesterase_B_AS"/>
</dbReference>
<keyword evidence="3 5" id="KW-0378">Hydrolase</keyword>
<dbReference type="InterPro" id="IPR002018">
    <property type="entry name" value="CarbesteraseB"/>
</dbReference>
<comment type="similarity">
    <text evidence="1 5">Belongs to the type-B carboxylesterase/lipase family.</text>
</comment>
<evidence type="ECO:0000256" key="1">
    <source>
        <dbReference type="ARBA" id="ARBA00005964"/>
    </source>
</evidence>
<dbReference type="OrthoDB" id="3200163at2759"/>
<comment type="caution">
    <text evidence="7">The sequence shown here is derived from an EMBL/GenBank/DDBJ whole genome shotgun (WGS) entry which is preliminary data.</text>
</comment>
<name>A0A8J2RU86_9CRUS</name>
<evidence type="ECO:0000313" key="8">
    <source>
        <dbReference type="Proteomes" id="UP000789390"/>
    </source>
</evidence>
<dbReference type="SUPFAM" id="SSF53474">
    <property type="entry name" value="alpha/beta-Hydrolases"/>
    <property type="match status" value="1"/>
</dbReference>
<dbReference type="PROSITE" id="PS00122">
    <property type="entry name" value="CARBOXYLESTERASE_B_1"/>
    <property type="match status" value="1"/>
</dbReference>
<dbReference type="PANTHER" id="PTHR43142:SF1">
    <property type="entry name" value="CARBOXYLIC ESTER HYDROLASE"/>
    <property type="match status" value="1"/>
</dbReference>
<keyword evidence="8" id="KW-1185">Reference proteome</keyword>
<dbReference type="Gene3D" id="3.40.50.1820">
    <property type="entry name" value="alpha/beta hydrolase"/>
    <property type="match status" value="1"/>
</dbReference>
<evidence type="ECO:0000256" key="2">
    <source>
        <dbReference type="ARBA" id="ARBA00022487"/>
    </source>
</evidence>
<keyword evidence="4" id="KW-0325">Glycoprotein</keyword>
<dbReference type="AlphaFoldDB" id="A0A8J2RU86"/>
<feature type="signal peptide" evidence="5">
    <location>
        <begin position="1"/>
        <end position="24"/>
    </location>
</feature>
<reference evidence="7" key="1">
    <citation type="submission" date="2021-11" db="EMBL/GenBank/DDBJ databases">
        <authorList>
            <person name="Schell T."/>
        </authorList>
    </citation>
    <scope>NUCLEOTIDE SEQUENCE</scope>
    <source>
        <strain evidence="7">M5</strain>
    </source>
</reference>
<evidence type="ECO:0000256" key="3">
    <source>
        <dbReference type="ARBA" id="ARBA00022801"/>
    </source>
</evidence>
<proteinExistence type="inferred from homology"/>
<dbReference type="GO" id="GO:0052689">
    <property type="term" value="F:carboxylic ester hydrolase activity"/>
    <property type="evidence" value="ECO:0007669"/>
    <property type="project" value="UniProtKB-KW"/>
</dbReference>
<feature type="chain" id="PRO_5035341116" description="Carboxylic ester hydrolase" evidence="5">
    <location>
        <begin position="25"/>
        <end position="587"/>
    </location>
</feature>
<sequence>MLRTKSFVPTILLCISHYLVKVSSQVILEVPGYGILNGTSELSSFTERYYYAFRSLYYAEKPTPQNRFLPPVPKSPYSMDEIQQATTNNLGCSQPGSGEEDCLSLNVFTPQLPSESNQNLPVMVWIHGGSFTLGHAYVYQADRFMEHDIVLVVIQYRLGPLGFLSFDTDDVPGNAGIFDQIEALRWVKKHIQYFGGDPNQVTIAGESAGSASVSLLLLAPQARDLFHRAIGESGSVLAEWGLDRDGRVKGTSLKIAELAGCPLEPYQDLLACVQNADVKVLIAALLEYTSEDKVTNGGLGSSLFPVIQVAGYQRIIESEPRDLYSSGNFTVVPTLYVGFGANQQEGVLVLGTLYGEYLVPNNLTEDENFLANEFVPLILRSLFIEDESGELAAQLTEKYLKDAVLGNFTSMTPGLTDLCSVLFIKESAYETSQLISEYETNTFFYSFEYEGRNSMCNIYFVGDQLPIPNGVCHSDELIYLYVIPFPSIPPGLNVSETKLSKKMLQTWTNFVKYGDPTPEGVTLLDGIPKFLPYNTVDEFYTAIDEVWTTDTDYTLTYTVTADEINPSTTYKRLLGYITSRLVIPNTE</sequence>
<dbReference type="InterPro" id="IPR029058">
    <property type="entry name" value="AB_hydrolase_fold"/>
</dbReference>
<accession>A0A8J2RU86</accession>
<keyword evidence="5" id="KW-0732">Signal</keyword>
<dbReference type="EMBL" id="CAKKLH010000101">
    <property type="protein sequence ID" value="CAH0103125.1"/>
    <property type="molecule type" value="Genomic_DNA"/>
</dbReference>
<organism evidence="7 8">
    <name type="scientific">Daphnia galeata</name>
    <dbReference type="NCBI Taxonomy" id="27404"/>
    <lineage>
        <taxon>Eukaryota</taxon>
        <taxon>Metazoa</taxon>
        <taxon>Ecdysozoa</taxon>
        <taxon>Arthropoda</taxon>
        <taxon>Crustacea</taxon>
        <taxon>Branchiopoda</taxon>
        <taxon>Diplostraca</taxon>
        <taxon>Cladocera</taxon>
        <taxon>Anomopoda</taxon>
        <taxon>Daphniidae</taxon>
        <taxon>Daphnia</taxon>
    </lineage>
</organism>
<dbReference type="Pfam" id="PF00135">
    <property type="entry name" value="COesterase"/>
    <property type="match status" value="1"/>
</dbReference>
<evidence type="ECO:0000259" key="6">
    <source>
        <dbReference type="Pfam" id="PF00135"/>
    </source>
</evidence>
<dbReference type="PANTHER" id="PTHR43142">
    <property type="entry name" value="CARBOXYLIC ESTER HYDROLASE"/>
    <property type="match status" value="1"/>
</dbReference>
<feature type="domain" description="Carboxylesterase type B" evidence="6">
    <location>
        <begin position="32"/>
        <end position="546"/>
    </location>
</feature>
<dbReference type="Proteomes" id="UP000789390">
    <property type="component" value="Unassembled WGS sequence"/>
</dbReference>
<gene>
    <name evidence="7" type="ORF">DGAL_LOCUS5659</name>
</gene>
<protein>
    <recommendedName>
        <fullName evidence="5">Carboxylic ester hydrolase</fullName>
        <ecNumber evidence="5">3.1.1.-</ecNumber>
    </recommendedName>
</protein>
<evidence type="ECO:0000256" key="5">
    <source>
        <dbReference type="RuleBase" id="RU361235"/>
    </source>
</evidence>
<evidence type="ECO:0000256" key="4">
    <source>
        <dbReference type="ARBA" id="ARBA00023180"/>
    </source>
</evidence>
<evidence type="ECO:0000313" key="7">
    <source>
        <dbReference type="EMBL" id="CAH0103125.1"/>
    </source>
</evidence>
<dbReference type="EC" id="3.1.1.-" evidence="5"/>
<keyword evidence="2" id="KW-0719">Serine esterase</keyword>